<protein>
    <submittedName>
        <fullName evidence="1">Uncharacterized protein</fullName>
    </submittedName>
</protein>
<proteinExistence type="predicted"/>
<name>A0A150JZ09_HEYCO</name>
<dbReference type="EMBL" id="LQYG01000049">
    <property type="protein sequence ID" value="KYC62442.1"/>
    <property type="molecule type" value="Genomic_DNA"/>
</dbReference>
<dbReference type="Proteomes" id="UP000075288">
    <property type="component" value="Unassembled WGS sequence"/>
</dbReference>
<comment type="caution">
    <text evidence="1">The sequence shown here is derived from an EMBL/GenBank/DDBJ whole genome shotgun (WGS) entry which is preliminary data.</text>
</comment>
<evidence type="ECO:0000313" key="2">
    <source>
        <dbReference type="Proteomes" id="UP000075288"/>
    </source>
</evidence>
<organism evidence="1 2">
    <name type="scientific">Heyndrickxia coagulans</name>
    <name type="common">Weizmannia coagulans</name>
    <dbReference type="NCBI Taxonomy" id="1398"/>
    <lineage>
        <taxon>Bacteria</taxon>
        <taxon>Bacillati</taxon>
        <taxon>Bacillota</taxon>
        <taxon>Bacilli</taxon>
        <taxon>Bacillales</taxon>
        <taxon>Bacillaceae</taxon>
        <taxon>Heyndrickxia</taxon>
    </lineage>
</organism>
<reference evidence="1 2" key="1">
    <citation type="submission" date="2016-01" db="EMBL/GenBank/DDBJ databases">
        <title>Genome Sequences of Twelve Sporeforming Bacillus Species Isolated from Foods.</title>
        <authorList>
            <person name="Berendsen E.M."/>
            <person name="Wells-Bennik M.H."/>
            <person name="Krawcyk A.O."/>
            <person name="De Jong A."/>
            <person name="Holsappel S."/>
            <person name="Eijlander R.T."/>
            <person name="Kuipers O.P."/>
        </authorList>
    </citation>
    <scope>NUCLEOTIDE SEQUENCE [LARGE SCALE GENOMIC DNA]</scope>
    <source>
        <strain evidence="1 2">B4098</strain>
    </source>
</reference>
<dbReference type="AlphaFoldDB" id="A0A150JZ09"/>
<evidence type="ECO:0000313" key="1">
    <source>
        <dbReference type="EMBL" id="KYC62442.1"/>
    </source>
</evidence>
<sequence length="39" mass="4503">MRFQTNSLLHGIIERLENTDPGRFFSGFTGRFLSHFSGE</sequence>
<gene>
    <name evidence="1" type="ORF">B4098_1849</name>
</gene>
<accession>A0A150JZ09</accession>